<gene>
    <name evidence="2" type="ordered locus">Blon_1276</name>
</gene>
<dbReference type="EMBL" id="CP001095">
    <property type="protein sequence ID" value="ACJ52364.1"/>
    <property type="molecule type" value="Genomic_DNA"/>
</dbReference>
<dbReference type="AlphaFoldDB" id="B7GRD4"/>
<feature type="compositionally biased region" description="Polar residues" evidence="1">
    <location>
        <begin position="1"/>
        <end position="10"/>
    </location>
</feature>
<dbReference type="Proteomes" id="UP000001360">
    <property type="component" value="Chromosome"/>
</dbReference>
<organism evidence="2 3">
    <name type="scientific">Bifidobacterium longum subsp. infantis (strain ATCC 15697 / DSM 20088 / JCM 1222 / NCTC 11817 / S12)</name>
    <dbReference type="NCBI Taxonomy" id="391904"/>
    <lineage>
        <taxon>Bacteria</taxon>
        <taxon>Bacillati</taxon>
        <taxon>Actinomycetota</taxon>
        <taxon>Actinomycetes</taxon>
        <taxon>Bifidobacteriales</taxon>
        <taxon>Bifidobacteriaceae</taxon>
        <taxon>Bifidobacterium</taxon>
    </lineage>
</organism>
<accession>B7GRD4</accession>
<evidence type="ECO:0000313" key="2">
    <source>
        <dbReference type="EMBL" id="ACJ52364.1"/>
    </source>
</evidence>
<reference evidence="2 3" key="1">
    <citation type="journal article" date="2008" name="Proc. Natl. Acad. Sci. U.S.A.">
        <title>The genome sequence of Bifidobacterium longum subsp. infantis reveals adaptations for milk utilization within the infant microbiome.</title>
        <authorList>
            <person name="Sela D.A."/>
            <person name="Chapman J."/>
            <person name="Adeuya A."/>
            <person name="Kim J.H."/>
            <person name="Chen F."/>
            <person name="Whitehead T.R."/>
            <person name="Lapidus A."/>
            <person name="Rokhsar D.S."/>
            <person name="Lebrilla C.B."/>
            <person name="German J.B."/>
            <person name="Price N.P."/>
            <person name="Richardson P.M."/>
            <person name="Mills D.A."/>
        </authorList>
    </citation>
    <scope>NUCLEOTIDE SEQUENCE [LARGE SCALE GENOMIC DNA]</scope>
    <source>
        <strain evidence="3">ATCC 15697 / DSM 20088 / JCM 1222 / NCTC 11817 / S12 [JGI]</strain>
    </source>
</reference>
<evidence type="ECO:0000313" key="3">
    <source>
        <dbReference type="Proteomes" id="UP000001360"/>
    </source>
</evidence>
<feature type="region of interest" description="Disordered" evidence="1">
    <location>
        <begin position="165"/>
        <end position="189"/>
    </location>
</feature>
<dbReference type="KEGG" id="bln:Blon_1276"/>
<feature type="region of interest" description="Disordered" evidence="1">
    <location>
        <begin position="1"/>
        <end position="25"/>
    </location>
</feature>
<feature type="region of interest" description="Disordered" evidence="1">
    <location>
        <begin position="124"/>
        <end position="148"/>
    </location>
</feature>
<evidence type="ECO:0000256" key="1">
    <source>
        <dbReference type="SAM" id="MobiDB-lite"/>
    </source>
</evidence>
<sequence length="336" mass="37527">MKTQVRTSDANPFRPGSSPRSSCTGIRAPRIRIGRSNTNARAAAGSPLWTGICTGAGRVPNASTTSLQASSTNMRGFSHTTCCARHWGRSECWRPSDTNTHPVWEEGGGTHAWFHAIHRIGPSADGRRDRVRRHPGRGAGGVPLRPAGRRYPVASVRPACGIRAGRTDRRGHADGRRHQERHTAHRQEHRSLGTIGTQMSVLDMTGIPDDGSLEDQLKWRRYANRVDELFKPDKRKRERLVKALEGYSRAAREARRLAYELWASETEWFEGCKRQAADEQDIDLEYDPEPDTDPDLAAFWQRLEEFADCDSTLMESAESADGLIGLLAGGERRPRQ</sequence>
<name>B7GRD4_BIFLS</name>
<proteinExistence type="predicted"/>
<protein>
    <submittedName>
        <fullName evidence="2">Uncharacterized protein</fullName>
    </submittedName>
</protein>